<organism evidence="2 3">
    <name type="scientific">Lasiosphaeria miniovina</name>
    <dbReference type="NCBI Taxonomy" id="1954250"/>
    <lineage>
        <taxon>Eukaryota</taxon>
        <taxon>Fungi</taxon>
        <taxon>Dikarya</taxon>
        <taxon>Ascomycota</taxon>
        <taxon>Pezizomycotina</taxon>
        <taxon>Sordariomycetes</taxon>
        <taxon>Sordariomycetidae</taxon>
        <taxon>Sordariales</taxon>
        <taxon>Lasiosphaeriaceae</taxon>
        <taxon>Lasiosphaeria</taxon>
    </lineage>
</organism>
<name>A0AA40AJ66_9PEZI</name>
<dbReference type="InterPro" id="IPR021858">
    <property type="entry name" value="Fun_TF"/>
</dbReference>
<dbReference type="AlphaFoldDB" id="A0AA40AJ66"/>
<sequence length="295" mass="32651">MKVQFINVSHPADRVSPRRIRMHAAREAHGRARRQRTAEYQARMSTATAVTQADNTLSLVPVGNASEKTETIEEIIRTTMPDLFPSPADVSAWPGVVGPWARLAMGPFRPEEHFLLDHYVRTVMPELNLHCPVLSNLGDYQSCLTREWVRLALTDTGSMSGLFLAACRHLSLASALPDNHENQAHERFLRLATTYKVACIQALNEAITAEGKDKRISDATLTKTMLLVFDEILIGDLVATRRHLLGAVKMVEVNGGVIGGFLNALLQRCVNVVVNDKREPCPLVPRLCPVGLSYP</sequence>
<protein>
    <submittedName>
        <fullName evidence="2">Uncharacterized protein</fullName>
    </submittedName>
</protein>
<dbReference type="PANTHER" id="PTHR37540:SF5">
    <property type="entry name" value="TRANSCRIPTION FACTOR DOMAIN-CONTAINING PROTEIN"/>
    <property type="match status" value="1"/>
</dbReference>
<reference evidence="2" key="1">
    <citation type="submission" date="2023-06" db="EMBL/GenBank/DDBJ databases">
        <title>Genome-scale phylogeny and comparative genomics of the fungal order Sordariales.</title>
        <authorList>
            <consortium name="Lawrence Berkeley National Laboratory"/>
            <person name="Hensen N."/>
            <person name="Bonometti L."/>
            <person name="Westerberg I."/>
            <person name="Brannstrom I.O."/>
            <person name="Guillou S."/>
            <person name="Cros-Aarteil S."/>
            <person name="Calhoun S."/>
            <person name="Haridas S."/>
            <person name="Kuo A."/>
            <person name="Mondo S."/>
            <person name="Pangilinan J."/>
            <person name="Riley R."/>
            <person name="LaButti K."/>
            <person name="Andreopoulos B."/>
            <person name="Lipzen A."/>
            <person name="Chen C."/>
            <person name="Yanf M."/>
            <person name="Daum C."/>
            <person name="Ng V."/>
            <person name="Clum A."/>
            <person name="Steindorff A."/>
            <person name="Ohm R."/>
            <person name="Martin F."/>
            <person name="Silar P."/>
            <person name="Natvig D."/>
            <person name="Lalanne C."/>
            <person name="Gautier V."/>
            <person name="Ament-velasquez S.L."/>
            <person name="Kruys A."/>
            <person name="Hutchinson M.I."/>
            <person name="Powell A.J."/>
            <person name="Barry K."/>
            <person name="Miller A.N."/>
            <person name="Grigoriev I.V."/>
            <person name="Debuchy R."/>
            <person name="Gladieux P."/>
            <person name="Thoren M.H."/>
            <person name="Johannesson H."/>
        </authorList>
    </citation>
    <scope>NUCLEOTIDE SEQUENCE</scope>
    <source>
        <strain evidence="2">SMH2392-1A</strain>
    </source>
</reference>
<dbReference type="Proteomes" id="UP001172101">
    <property type="component" value="Unassembled WGS sequence"/>
</dbReference>
<keyword evidence="1" id="KW-0539">Nucleus</keyword>
<gene>
    <name evidence="2" type="ORF">B0T26DRAFT_707479</name>
</gene>
<dbReference type="EMBL" id="JAUIRO010000004">
    <property type="protein sequence ID" value="KAK0716846.1"/>
    <property type="molecule type" value="Genomic_DNA"/>
</dbReference>
<proteinExistence type="predicted"/>
<evidence type="ECO:0000313" key="3">
    <source>
        <dbReference type="Proteomes" id="UP001172101"/>
    </source>
</evidence>
<evidence type="ECO:0000256" key="1">
    <source>
        <dbReference type="ARBA" id="ARBA00023242"/>
    </source>
</evidence>
<keyword evidence="3" id="KW-1185">Reference proteome</keyword>
<dbReference type="Pfam" id="PF11951">
    <property type="entry name" value="Fungal_trans_2"/>
    <property type="match status" value="1"/>
</dbReference>
<evidence type="ECO:0000313" key="2">
    <source>
        <dbReference type="EMBL" id="KAK0716846.1"/>
    </source>
</evidence>
<dbReference type="PANTHER" id="PTHR37540">
    <property type="entry name" value="TRANSCRIPTION FACTOR (ACR-2), PUTATIVE-RELATED-RELATED"/>
    <property type="match status" value="1"/>
</dbReference>
<dbReference type="GeneID" id="85325123"/>
<dbReference type="RefSeq" id="XP_060295639.1">
    <property type="nucleotide sequence ID" value="XM_060441853.1"/>
</dbReference>
<comment type="caution">
    <text evidence="2">The sequence shown here is derived from an EMBL/GenBank/DDBJ whole genome shotgun (WGS) entry which is preliminary data.</text>
</comment>
<accession>A0AA40AJ66</accession>